<keyword evidence="4" id="KW-1185">Reference proteome</keyword>
<reference evidence="3" key="1">
    <citation type="submission" date="2023-06" db="EMBL/GenBank/DDBJ databases">
        <title>Draft genome sequence of Nocardioides sp. SOB77.</title>
        <authorList>
            <person name="Zhang G."/>
        </authorList>
    </citation>
    <scope>NUCLEOTIDE SEQUENCE</scope>
    <source>
        <strain evidence="3">SOB77</strain>
    </source>
</reference>
<dbReference type="InterPro" id="IPR002656">
    <property type="entry name" value="Acyl_transf_3_dom"/>
</dbReference>
<dbReference type="EMBL" id="JAUHJQ010000002">
    <property type="protein sequence ID" value="MDN4172963.1"/>
    <property type="molecule type" value="Genomic_DNA"/>
</dbReference>
<protein>
    <submittedName>
        <fullName evidence="3">Acyltransferase</fullName>
        <ecNumber evidence="3">2.3.-.-</ecNumber>
    </submittedName>
</protein>
<organism evidence="3 4">
    <name type="scientific">Nocardioides oceani</name>
    <dbReference type="NCBI Taxonomy" id="3058369"/>
    <lineage>
        <taxon>Bacteria</taxon>
        <taxon>Bacillati</taxon>
        <taxon>Actinomycetota</taxon>
        <taxon>Actinomycetes</taxon>
        <taxon>Propionibacteriales</taxon>
        <taxon>Nocardioidaceae</taxon>
        <taxon>Nocardioides</taxon>
    </lineage>
</organism>
<dbReference type="EC" id="2.3.-.-" evidence="3"/>
<feature type="transmembrane region" description="Helical" evidence="1">
    <location>
        <begin position="180"/>
        <end position="201"/>
    </location>
</feature>
<dbReference type="Proteomes" id="UP001168620">
    <property type="component" value="Unassembled WGS sequence"/>
</dbReference>
<feature type="domain" description="Acyltransferase 3" evidence="2">
    <location>
        <begin position="18"/>
        <end position="328"/>
    </location>
</feature>
<feature type="transmembrane region" description="Helical" evidence="1">
    <location>
        <begin position="92"/>
        <end position="113"/>
    </location>
</feature>
<keyword evidence="1" id="KW-0812">Transmembrane</keyword>
<sequence length="354" mass="38096">MPQSTTLGARYDSAAPNSLTFLRLLLALEVVMWHGVSLRGGVLPPAVQRVVSDVGVDAFFGISGFLICKSWCGRPSVRLFAVGRARRLLPGLWMSLVVTAFVIVPTACMAAGVPVPRATDLVDFVSSNATIWVRQWGIAGAVPNQFDASWNGSLWSLWWEGSCYAVVAALGVTRSIRARTVGALFVAVWGVAAAVEAAGLPPMVGPVTFWGPLRAGLPFLAGALLYCLRHRVRLCRPTAVAAGALVLASPVALENYRLVASMPLVYLCLYVASRGAHEWQGTKHDVSYGIYLYSFPVQQALIMNGLADLPWLVFVMVSGAVTMPFAIASWLLVERPALGRARGRQRARLADAVY</sequence>
<evidence type="ECO:0000256" key="1">
    <source>
        <dbReference type="SAM" id="Phobius"/>
    </source>
</evidence>
<evidence type="ECO:0000313" key="3">
    <source>
        <dbReference type="EMBL" id="MDN4172963.1"/>
    </source>
</evidence>
<evidence type="ECO:0000259" key="2">
    <source>
        <dbReference type="Pfam" id="PF01757"/>
    </source>
</evidence>
<feature type="transmembrane region" description="Helical" evidence="1">
    <location>
        <begin position="311"/>
        <end position="333"/>
    </location>
</feature>
<feature type="transmembrane region" description="Helical" evidence="1">
    <location>
        <begin position="234"/>
        <end position="253"/>
    </location>
</feature>
<keyword evidence="3" id="KW-0012">Acyltransferase</keyword>
<name>A0ABT8FE55_9ACTN</name>
<dbReference type="PANTHER" id="PTHR23028">
    <property type="entry name" value="ACETYLTRANSFERASE"/>
    <property type="match status" value="1"/>
</dbReference>
<keyword evidence="1" id="KW-0472">Membrane</keyword>
<dbReference type="GO" id="GO:0016746">
    <property type="term" value="F:acyltransferase activity"/>
    <property type="evidence" value="ECO:0007669"/>
    <property type="project" value="UniProtKB-KW"/>
</dbReference>
<keyword evidence="3" id="KW-0808">Transferase</keyword>
<feature type="transmembrane region" description="Helical" evidence="1">
    <location>
        <begin position="155"/>
        <end position="173"/>
    </location>
</feature>
<dbReference type="InterPro" id="IPR050879">
    <property type="entry name" value="Acyltransferase_3"/>
</dbReference>
<accession>A0ABT8FE55</accession>
<dbReference type="RefSeq" id="WP_300951948.1">
    <property type="nucleotide sequence ID" value="NZ_JAUHJQ010000002.1"/>
</dbReference>
<feature type="transmembrane region" description="Helical" evidence="1">
    <location>
        <begin position="207"/>
        <end position="227"/>
    </location>
</feature>
<gene>
    <name evidence="3" type="ORF">QWY28_08430</name>
</gene>
<evidence type="ECO:0000313" key="4">
    <source>
        <dbReference type="Proteomes" id="UP001168620"/>
    </source>
</evidence>
<proteinExistence type="predicted"/>
<keyword evidence="1" id="KW-1133">Transmembrane helix</keyword>
<dbReference type="PANTHER" id="PTHR23028:SF53">
    <property type="entry name" value="ACYL_TRANSF_3 DOMAIN-CONTAINING PROTEIN"/>
    <property type="match status" value="1"/>
</dbReference>
<comment type="caution">
    <text evidence="3">The sequence shown here is derived from an EMBL/GenBank/DDBJ whole genome shotgun (WGS) entry which is preliminary data.</text>
</comment>
<dbReference type="Pfam" id="PF01757">
    <property type="entry name" value="Acyl_transf_3"/>
    <property type="match status" value="1"/>
</dbReference>